<dbReference type="KEGG" id="tng:GSTEN00030310G001"/>
<name>Q4RR59_TETNG</name>
<dbReference type="OrthoDB" id="9946098at2759"/>
<dbReference type="EMBL" id="CAAE01015003">
    <property type="protein sequence ID" value="CAG09123.1"/>
    <property type="molecule type" value="Genomic_DNA"/>
</dbReference>
<protein>
    <submittedName>
        <fullName evidence="1">(spotted green pufferfish) hypothetical protein</fullName>
    </submittedName>
</protein>
<sequence length="220" mass="24247">MATPVLCQNEEWGSGLDRFSVTTTNNTTQAVGDEPDRTSDEHDWLAPAAFSPSPSPTLQGEHQLDRCAVHFSTSALRLKAGKEHLAYMHTVQRGNRAVMDNLLQFVGAELGDQRYEDVIRENVIGIQEDQKTWHQVVEKAENDMQEQLEGQASGTLVGMEKSRFQQDAVSKVHGTAPEFAGEVGIFAVKVQNETQPPVRVHLGGCQLAALLPDRYALLPN</sequence>
<reference evidence="1" key="1">
    <citation type="journal article" date="2004" name="Nature">
        <title>Genome duplication in the teleost fish Tetraodon nigroviridis reveals the early vertebrate proto-karyotype.</title>
        <authorList>
            <person name="Jaillon O."/>
            <person name="Aury J.-M."/>
            <person name="Brunet F."/>
            <person name="Petit J.-L."/>
            <person name="Stange-Thomann N."/>
            <person name="Mauceli E."/>
            <person name="Bouneau L."/>
            <person name="Fischer C."/>
            <person name="Ozouf-Costaz C."/>
            <person name="Bernot A."/>
            <person name="Nicaud S."/>
            <person name="Jaffe D."/>
            <person name="Fisher S."/>
            <person name="Lutfalla G."/>
            <person name="Dossat C."/>
            <person name="Segurens B."/>
            <person name="Dasilva C."/>
            <person name="Salanoubat M."/>
            <person name="Levy M."/>
            <person name="Boudet N."/>
            <person name="Castellano S."/>
            <person name="Anthouard V."/>
            <person name="Jubin C."/>
            <person name="Castelli V."/>
            <person name="Katinka M."/>
            <person name="Vacherie B."/>
            <person name="Biemont C."/>
            <person name="Skalli Z."/>
            <person name="Cattolico L."/>
            <person name="Poulain J."/>
            <person name="De Berardinis V."/>
            <person name="Cruaud C."/>
            <person name="Duprat S."/>
            <person name="Brottier P."/>
            <person name="Coutanceau J.-P."/>
            <person name="Gouzy J."/>
            <person name="Parra G."/>
            <person name="Lardier G."/>
            <person name="Chapple C."/>
            <person name="McKernan K.J."/>
            <person name="McEwan P."/>
            <person name="Bosak S."/>
            <person name="Kellis M."/>
            <person name="Volff J.-N."/>
            <person name="Guigo R."/>
            <person name="Zody M.C."/>
            <person name="Mesirov J."/>
            <person name="Lindblad-Toh K."/>
            <person name="Birren B."/>
            <person name="Nusbaum C."/>
            <person name="Kahn D."/>
            <person name="Robinson-Rechavi M."/>
            <person name="Laudet V."/>
            <person name="Schachter V."/>
            <person name="Quetier F."/>
            <person name="Saurin W."/>
            <person name="Scarpelli C."/>
            <person name="Wincker P."/>
            <person name="Lander E.S."/>
            <person name="Weissenbach J."/>
            <person name="Roest Crollius H."/>
        </authorList>
    </citation>
    <scope>NUCLEOTIDE SEQUENCE [LARGE SCALE GENOMIC DNA]</scope>
</reference>
<dbReference type="AlphaFoldDB" id="Q4RR59"/>
<proteinExistence type="predicted"/>
<reference evidence="1" key="2">
    <citation type="submission" date="2004-02" db="EMBL/GenBank/DDBJ databases">
        <authorList>
            <consortium name="Genoscope"/>
            <consortium name="Whitehead Institute Centre for Genome Research"/>
        </authorList>
    </citation>
    <scope>NUCLEOTIDE SEQUENCE</scope>
</reference>
<gene>
    <name evidence="1" type="ORF">GSTENG00030310001</name>
</gene>
<organism evidence="1">
    <name type="scientific">Tetraodon nigroviridis</name>
    <name type="common">Spotted green pufferfish</name>
    <name type="synonym">Chelonodon nigroviridis</name>
    <dbReference type="NCBI Taxonomy" id="99883"/>
    <lineage>
        <taxon>Eukaryota</taxon>
        <taxon>Metazoa</taxon>
        <taxon>Chordata</taxon>
        <taxon>Craniata</taxon>
        <taxon>Vertebrata</taxon>
        <taxon>Euteleostomi</taxon>
        <taxon>Actinopterygii</taxon>
        <taxon>Neopterygii</taxon>
        <taxon>Teleostei</taxon>
        <taxon>Neoteleostei</taxon>
        <taxon>Acanthomorphata</taxon>
        <taxon>Eupercaria</taxon>
        <taxon>Tetraodontiformes</taxon>
        <taxon>Tetradontoidea</taxon>
        <taxon>Tetraodontidae</taxon>
        <taxon>Tetraodon</taxon>
    </lineage>
</organism>
<comment type="caution">
    <text evidence="1">The sequence shown here is derived from an EMBL/GenBank/DDBJ whole genome shotgun (WGS) entry which is preliminary data.</text>
</comment>
<accession>Q4RR59</accession>
<evidence type="ECO:0000313" key="1">
    <source>
        <dbReference type="EMBL" id="CAG09123.1"/>
    </source>
</evidence>